<accession>A0ABY8JX34</accession>
<evidence type="ECO:0008006" key="3">
    <source>
        <dbReference type="Google" id="ProtNLM"/>
    </source>
</evidence>
<proteinExistence type="predicted"/>
<protein>
    <recommendedName>
        <fullName evidence="3">Transcriptional regulator</fullName>
    </recommendedName>
</protein>
<name>A0ABY8JX34_9ACTN</name>
<evidence type="ECO:0000313" key="1">
    <source>
        <dbReference type="EMBL" id="WGD38888.1"/>
    </source>
</evidence>
<gene>
    <name evidence="1" type="ORF">PYS65_01160</name>
</gene>
<evidence type="ECO:0000313" key="2">
    <source>
        <dbReference type="Proteomes" id="UP001216440"/>
    </source>
</evidence>
<dbReference type="EMBL" id="CP121682">
    <property type="protein sequence ID" value="WGD38888.1"/>
    <property type="molecule type" value="Genomic_DNA"/>
</dbReference>
<sequence>MTTAAPIEGSAPAGRSAPAVLGSLAADRATGALSTESGVFYLAAGHVVHVESVYSPDLGDLLTRSGALPADGWWEAVERAGARHRVGRQLVDSGRLTAGALELCHTGALFDAAYFALAQDTAALRFRPEAAHWLGTVRPVPVHSVLRESRRRRDLLHRIWPDPAVDTAPLTRAPGADPADLPPRRGRTLARVDGTSTAAQIASALACRTFHTLVELRRLAAAGLITPAPPPPPPVATVPHGTGEAGSAWDEPDTALLRRLLDALEAL</sequence>
<dbReference type="Proteomes" id="UP001216440">
    <property type="component" value="Chromosome"/>
</dbReference>
<organism evidence="1 2">
    <name type="scientific">Streptomyces cathayae</name>
    <dbReference type="NCBI Taxonomy" id="3031124"/>
    <lineage>
        <taxon>Bacteria</taxon>
        <taxon>Bacillati</taxon>
        <taxon>Actinomycetota</taxon>
        <taxon>Actinomycetes</taxon>
        <taxon>Kitasatosporales</taxon>
        <taxon>Streptomycetaceae</taxon>
        <taxon>Streptomyces</taxon>
    </lineage>
</organism>
<dbReference type="RefSeq" id="WP_279331796.1">
    <property type="nucleotide sequence ID" value="NZ_CP121682.1"/>
</dbReference>
<reference evidence="1 2" key="1">
    <citation type="submission" date="2023-03" db="EMBL/GenBank/DDBJ databases">
        <authorList>
            <person name="Mo P."/>
        </authorList>
    </citation>
    <scope>NUCLEOTIDE SEQUENCE [LARGE SCALE GENOMIC DNA]</scope>
    <source>
        <strain evidence="1 2">HUAS 5</strain>
    </source>
</reference>
<keyword evidence="2" id="KW-1185">Reference proteome</keyword>